<sequence length="140" mass="16320">MNLWWIWRVRCQQVFQPDEPWSNLKVAGLSKYLFNEILSAYQEMVLDLGFSVAQTISLFRQFLDLLQNIYGSALFENADLTCKIQDILHRNWLVKFALINREVNSIADCLAKKEAQCDIDYSLRITPSEELELSFARSPP</sequence>
<reference evidence="1 2" key="1">
    <citation type="journal article" date="2023" name="Plants (Basel)">
        <title>Bridging the Gap: Combining Genomics and Transcriptomics Approaches to Understand Stylosanthes scabra, an Orphan Legume from the Brazilian Caatinga.</title>
        <authorList>
            <person name="Ferreira-Neto J.R.C."/>
            <person name="da Silva M.D."/>
            <person name="Binneck E."/>
            <person name="de Melo N.F."/>
            <person name="da Silva R.H."/>
            <person name="de Melo A.L.T.M."/>
            <person name="Pandolfi V."/>
            <person name="Bustamante F.O."/>
            <person name="Brasileiro-Vidal A.C."/>
            <person name="Benko-Iseppon A.M."/>
        </authorList>
    </citation>
    <scope>NUCLEOTIDE SEQUENCE [LARGE SCALE GENOMIC DNA]</scope>
    <source>
        <tissue evidence="1">Leaves</tissue>
    </source>
</reference>
<protein>
    <recommendedName>
        <fullName evidence="3">RNase H type-1 domain-containing protein</fullName>
    </recommendedName>
</protein>
<dbReference type="Proteomes" id="UP001341840">
    <property type="component" value="Unassembled WGS sequence"/>
</dbReference>
<dbReference type="EMBL" id="JASCZI010211450">
    <property type="protein sequence ID" value="MED6191453.1"/>
    <property type="molecule type" value="Genomic_DNA"/>
</dbReference>
<keyword evidence="2" id="KW-1185">Reference proteome</keyword>
<name>A0ABU6X4J9_9FABA</name>
<organism evidence="1 2">
    <name type="scientific">Stylosanthes scabra</name>
    <dbReference type="NCBI Taxonomy" id="79078"/>
    <lineage>
        <taxon>Eukaryota</taxon>
        <taxon>Viridiplantae</taxon>
        <taxon>Streptophyta</taxon>
        <taxon>Embryophyta</taxon>
        <taxon>Tracheophyta</taxon>
        <taxon>Spermatophyta</taxon>
        <taxon>Magnoliopsida</taxon>
        <taxon>eudicotyledons</taxon>
        <taxon>Gunneridae</taxon>
        <taxon>Pentapetalae</taxon>
        <taxon>rosids</taxon>
        <taxon>fabids</taxon>
        <taxon>Fabales</taxon>
        <taxon>Fabaceae</taxon>
        <taxon>Papilionoideae</taxon>
        <taxon>50 kb inversion clade</taxon>
        <taxon>dalbergioids sensu lato</taxon>
        <taxon>Dalbergieae</taxon>
        <taxon>Pterocarpus clade</taxon>
        <taxon>Stylosanthes</taxon>
    </lineage>
</organism>
<evidence type="ECO:0000313" key="1">
    <source>
        <dbReference type="EMBL" id="MED6191453.1"/>
    </source>
</evidence>
<comment type="caution">
    <text evidence="1">The sequence shown here is derived from an EMBL/GenBank/DDBJ whole genome shotgun (WGS) entry which is preliminary data.</text>
</comment>
<evidence type="ECO:0008006" key="3">
    <source>
        <dbReference type="Google" id="ProtNLM"/>
    </source>
</evidence>
<proteinExistence type="predicted"/>
<evidence type="ECO:0000313" key="2">
    <source>
        <dbReference type="Proteomes" id="UP001341840"/>
    </source>
</evidence>
<gene>
    <name evidence="1" type="ORF">PIB30_000553</name>
</gene>
<accession>A0ABU6X4J9</accession>